<dbReference type="Gene3D" id="3.30.1280.10">
    <property type="entry name" value="Phosphoribosylformylglycinamidine synthase subunit PurS"/>
    <property type="match status" value="1"/>
</dbReference>
<proteinExistence type="inferred from homology"/>
<evidence type="ECO:0000256" key="5">
    <source>
        <dbReference type="ARBA" id="ARBA00022840"/>
    </source>
</evidence>
<dbReference type="Pfam" id="PF02700">
    <property type="entry name" value="PurS"/>
    <property type="match status" value="1"/>
</dbReference>
<dbReference type="GO" id="GO:0006164">
    <property type="term" value="P:purine nucleotide biosynthetic process"/>
    <property type="evidence" value="ECO:0007669"/>
    <property type="project" value="UniProtKB-KW"/>
</dbReference>
<dbReference type="InterPro" id="IPR003850">
    <property type="entry name" value="PurS"/>
</dbReference>
<keyword evidence="4" id="KW-0658">Purine biosynthesis</keyword>
<dbReference type="PANTHER" id="PTHR34696:SF1">
    <property type="entry name" value="PHOSPHORIBOSYLFORMYLGLYCINAMIDINE SYNTHASE SUBUNIT PURS"/>
    <property type="match status" value="1"/>
</dbReference>
<keyword evidence="1" id="KW-0963">Cytoplasm</keyword>
<sequence>MKANVTVTLKPGILDTQGQAVRHALLSMDGRQITDVRVGKLIEIELDEDDEVAAMKIVTKMCDKLLANPVTEDYDIKLLK</sequence>
<dbReference type="GO" id="GO:0005524">
    <property type="term" value="F:ATP binding"/>
    <property type="evidence" value="ECO:0007669"/>
    <property type="project" value="UniProtKB-KW"/>
</dbReference>
<dbReference type="SUPFAM" id="SSF82697">
    <property type="entry name" value="PurS-like"/>
    <property type="match status" value="1"/>
</dbReference>
<evidence type="ECO:0000256" key="3">
    <source>
        <dbReference type="ARBA" id="ARBA00022741"/>
    </source>
</evidence>
<keyword evidence="3" id="KW-0547">Nucleotide-binding</keyword>
<accession>A0A3B1CBD4</accession>
<dbReference type="NCBIfam" id="NF004630">
    <property type="entry name" value="PRK05974.1"/>
    <property type="match status" value="1"/>
</dbReference>
<evidence type="ECO:0000313" key="6">
    <source>
        <dbReference type="EMBL" id="VAX23961.1"/>
    </source>
</evidence>
<keyword evidence="2 6" id="KW-0436">Ligase</keyword>
<name>A0A3B1CBD4_9ZZZZ</name>
<dbReference type="GO" id="GO:0004642">
    <property type="term" value="F:phosphoribosylformylglycinamidine synthase activity"/>
    <property type="evidence" value="ECO:0007669"/>
    <property type="project" value="UniProtKB-EC"/>
</dbReference>
<organism evidence="6">
    <name type="scientific">hydrothermal vent metagenome</name>
    <dbReference type="NCBI Taxonomy" id="652676"/>
    <lineage>
        <taxon>unclassified sequences</taxon>
        <taxon>metagenomes</taxon>
        <taxon>ecological metagenomes</taxon>
    </lineage>
</organism>
<dbReference type="EC" id="6.3.5.3" evidence="6"/>
<evidence type="ECO:0000256" key="2">
    <source>
        <dbReference type="ARBA" id="ARBA00022598"/>
    </source>
</evidence>
<protein>
    <submittedName>
        <fullName evidence="6">Phosphoribosylformylglycinamidine synthase, PurS subunit</fullName>
        <ecNumber evidence="6">6.3.5.3</ecNumber>
    </submittedName>
</protein>
<dbReference type="AlphaFoldDB" id="A0A3B1CBD4"/>
<dbReference type="NCBIfam" id="TIGR00302">
    <property type="entry name" value="phosphoribosylformylglycinamidine synthase subunit PurS"/>
    <property type="match status" value="1"/>
</dbReference>
<dbReference type="EMBL" id="UOGB01000284">
    <property type="protein sequence ID" value="VAX23961.1"/>
    <property type="molecule type" value="Genomic_DNA"/>
</dbReference>
<keyword evidence="5" id="KW-0067">ATP-binding</keyword>
<dbReference type="HAMAP" id="MF_01926">
    <property type="entry name" value="PurS"/>
    <property type="match status" value="1"/>
</dbReference>
<dbReference type="InterPro" id="IPR036604">
    <property type="entry name" value="PurS-like_sf"/>
</dbReference>
<gene>
    <name evidence="6" type="ORF">MNBD_NITROSPINAE03-1132</name>
</gene>
<evidence type="ECO:0000256" key="1">
    <source>
        <dbReference type="ARBA" id="ARBA00022490"/>
    </source>
</evidence>
<reference evidence="6" key="1">
    <citation type="submission" date="2018-06" db="EMBL/GenBank/DDBJ databases">
        <authorList>
            <person name="Zhirakovskaya E."/>
        </authorList>
    </citation>
    <scope>NUCLEOTIDE SEQUENCE</scope>
</reference>
<dbReference type="PANTHER" id="PTHR34696">
    <property type="entry name" value="PHOSPHORIBOSYLFORMYLGLYCINAMIDINE SYNTHASE SUBUNIT PURS"/>
    <property type="match status" value="1"/>
</dbReference>
<evidence type="ECO:0000256" key="4">
    <source>
        <dbReference type="ARBA" id="ARBA00022755"/>
    </source>
</evidence>